<dbReference type="Proteomes" id="UP000075243">
    <property type="component" value="Unassembled WGS sequence"/>
</dbReference>
<feature type="domain" description="RNase H type-1" evidence="1">
    <location>
        <begin position="462"/>
        <end position="582"/>
    </location>
</feature>
<keyword evidence="4" id="KW-1185">Reference proteome</keyword>
<feature type="non-terminal residue" evidence="3">
    <location>
        <position position="1"/>
    </location>
</feature>
<dbReference type="Gramene" id="C.cajan_40098.t">
    <property type="protein sequence ID" value="C.cajan_40098.t.cds1"/>
    <property type="gene ID" value="C.cajan_40098"/>
</dbReference>
<proteinExistence type="predicted"/>
<dbReference type="GO" id="GO:0004523">
    <property type="term" value="F:RNA-DNA hybrid ribonuclease activity"/>
    <property type="evidence" value="ECO:0007669"/>
    <property type="project" value="InterPro"/>
</dbReference>
<dbReference type="GO" id="GO:0003676">
    <property type="term" value="F:nucleic acid binding"/>
    <property type="evidence" value="ECO:0007669"/>
    <property type="project" value="InterPro"/>
</dbReference>
<dbReference type="InterPro" id="IPR026960">
    <property type="entry name" value="RVT-Znf"/>
</dbReference>
<dbReference type="InterPro" id="IPR036397">
    <property type="entry name" value="RNaseH_sf"/>
</dbReference>
<organism evidence="3 4">
    <name type="scientific">Cajanus cajan</name>
    <name type="common">Pigeon pea</name>
    <name type="synonym">Cajanus indicus</name>
    <dbReference type="NCBI Taxonomy" id="3821"/>
    <lineage>
        <taxon>Eukaryota</taxon>
        <taxon>Viridiplantae</taxon>
        <taxon>Streptophyta</taxon>
        <taxon>Embryophyta</taxon>
        <taxon>Tracheophyta</taxon>
        <taxon>Spermatophyta</taxon>
        <taxon>Magnoliopsida</taxon>
        <taxon>eudicotyledons</taxon>
        <taxon>Gunneridae</taxon>
        <taxon>Pentapetalae</taxon>
        <taxon>rosids</taxon>
        <taxon>fabids</taxon>
        <taxon>Fabales</taxon>
        <taxon>Fabaceae</taxon>
        <taxon>Papilionoideae</taxon>
        <taxon>50 kb inversion clade</taxon>
        <taxon>NPAAA clade</taxon>
        <taxon>indigoferoid/millettioid clade</taxon>
        <taxon>Phaseoleae</taxon>
        <taxon>Cajanus</taxon>
    </lineage>
</organism>
<protein>
    <submittedName>
        <fullName evidence="3">Ribonuclease H protein At1g65750 family</fullName>
    </submittedName>
</protein>
<dbReference type="InterPro" id="IPR044730">
    <property type="entry name" value="RNase_H-like_dom_plant"/>
</dbReference>
<dbReference type="CDD" id="cd06222">
    <property type="entry name" value="RNase_H_like"/>
    <property type="match status" value="1"/>
</dbReference>
<name>A0A151R355_CAJCA</name>
<dbReference type="EMBL" id="KQ484153">
    <property type="protein sequence ID" value="KYP36966.1"/>
    <property type="molecule type" value="Genomic_DNA"/>
</dbReference>
<evidence type="ECO:0000313" key="3">
    <source>
        <dbReference type="EMBL" id="KYP36966.1"/>
    </source>
</evidence>
<dbReference type="PANTHER" id="PTHR33116">
    <property type="entry name" value="REVERSE TRANSCRIPTASE ZINC-BINDING DOMAIN-CONTAINING PROTEIN-RELATED-RELATED"/>
    <property type="match status" value="1"/>
</dbReference>
<dbReference type="AlphaFoldDB" id="A0A151R355"/>
<dbReference type="Pfam" id="PF13966">
    <property type="entry name" value="zf-RVT"/>
    <property type="match status" value="1"/>
</dbReference>
<evidence type="ECO:0000259" key="2">
    <source>
        <dbReference type="Pfam" id="PF13966"/>
    </source>
</evidence>
<gene>
    <name evidence="3" type="ORF">KK1_041877</name>
</gene>
<accession>A0A151R355</accession>
<feature type="domain" description="Reverse transcriptase zinc-binding" evidence="2">
    <location>
        <begin position="267"/>
        <end position="353"/>
    </location>
</feature>
<dbReference type="InterPro" id="IPR002156">
    <property type="entry name" value="RNaseH_domain"/>
</dbReference>
<dbReference type="PANTHER" id="PTHR33116:SF78">
    <property type="entry name" value="OS12G0587133 PROTEIN"/>
    <property type="match status" value="1"/>
</dbReference>
<dbReference type="SUPFAM" id="SSF53098">
    <property type="entry name" value="Ribonuclease H-like"/>
    <property type="match status" value="1"/>
</dbReference>
<dbReference type="Gene3D" id="3.30.420.10">
    <property type="entry name" value="Ribonuclease H-like superfamily/Ribonuclease H"/>
    <property type="match status" value="1"/>
</dbReference>
<dbReference type="Pfam" id="PF13456">
    <property type="entry name" value="RVT_3"/>
    <property type="match status" value="1"/>
</dbReference>
<sequence length="615" mass="70761">YLGIPTHHSRVSRASYQGIIDRLHQRMSGWKARNLSFAGRLTLTKSVLAALPSYTMQTVQLPRLLCDEADRICRNFLWGDNVDHRRHHAIGWQKLCLPKEHGGLGLRRMRDVNTSFMMKNCWSLITEPRKLWVKVIRAKYKCLNDIIPKVERRPKMSNLWQGICDSWNLVFHQVRWRVGNGQRVNFWLDNWLSGNSPILQKALVDIPLVDLFKSIKDYTNKQGEWELSQIESWIPHELWIAIQSQSPPSDDAGMDRVIWNQTLDGEFTIKSAYGVAANLSLPPRSPLFKTIWKWKGPERVRVFLWRVAHGSLLTNSCRAQRRMTMNPLCSICLQGEEDSLHVLRDCRFAQEVWSKSCRDSSWMLADQDNLQPWLLKNSSNSNRSPPGWNYRFAITLDSLWHRRNKAIFQGQSITANQVVAEINARMISTTTYGLNQQSQVGEVNYSSRLNWMKPPEGILKLNCDGALSRENMASCGGVIQDSDGRFVVAFTGKLGMCSILKSELWAILHGLRILVNRNLGRQVIIESDSSTAVRLVNEGCFGSHPYFDLVQEIRELSNQFSLFSCYHILREVNLVADILAKRMMVLEEDFFVYESPPSFIYHLLLADNSAFLSIY</sequence>
<reference evidence="3" key="1">
    <citation type="journal article" date="2012" name="Nat. Biotechnol.">
        <title>Draft genome sequence of pigeonpea (Cajanus cajan), an orphan legume crop of resource-poor farmers.</title>
        <authorList>
            <person name="Varshney R.K."/>
            <person name="Chen W."/>
            <person name="Li Y."/>
            <person name="Bharti A.K."/>
            <person name="Saxena R.K."/>
            <person name="Schlueter J.A."/>
            <person name="Donoghue M.T."/>
            <person name="Azam S."/>
            <person name="Fan G."/>
            <person name="Whaley A.M."/>
            <person name="Farmer A.D."/>
            <person name="Sheridan J."/>
            <person name="Iwata A."/>
            <person name="Tuteja R."/>
            <person name="Penmetsa R.V."/>
            <person name="Wu W."/>
            <person name="Upadhyaya H.D."/>
            <person name="Yang S.P."/>
            <person name="Shah T."/>
            <person name="Saxena K.B."/>
            <person name="Michael T."/>
            <person name="McCombie W.R."/>
            <person name="Yang B."/>
            <person name="Zhang G."/>
            <person name="Yang H."/>
            <person name="Wang J."/>
            <person name="Spillane C."/>
            <person name="Cook D.R."/>
            <person name="May G.D."/>
            <person name="Xu X."/>
            <person name="Jackson S.A."/>
        </authorList>
    </citation>
    <scope>NUCLEOTIDE SEQUENCE [LARGE SCALE GENOMIC DNA]</scope>
</reference>
<evidence type="ECO:0000313" key="4">
    <source>
        <dbReference type="Proteomes" id="UP000075243"/>
    </source>
</evidence>
<dbReference type="InterPro" id="IPR012337">
    <property type="entry name" value="RNaseH-like_sf"/>
</dbReference>
<evidence type="ECO:0000259" key="1">
    <source>
        <dbReference type="Pfam" id="PF13456"/>
    </source>
</evidence>